<protein>
    <submittedName>
        <fullName evidence="3">Uncharacterized protein</fullName>
    </submittedName>
</protein>
<evidence type="ECO:0000256" key="1">
    <source>
        <dbReference type="SAM" id="Phobius"/>
    </source>
</evidence>
<gene>
    <name evidence="3" type="ORF">ACCAA_130004</name>
</gene>
<accession>A0A1A8XI13</accession>
<keyword evidence="1" id="KW-1133">Transmembrane helix</keyword>
<organism evidence="3 4">
    <name type="scientific">Candidatus Accumulibacter aalborgensis</name>
    <dbReference type="NCBI Taxonomy" id="1860102"/>
    <lineage>
        <taxon>Bacteria</taxon>
        <taxon>Pseudomonadati</taxon>
        <taxon>Pseudomonadota</taxon>
        <taxon>Betaproteobacteria</taxon>
        <taxon>Candidatus Accumulibacter</taxon>
    </lineage>
</organism>
<dbReference type="Proteomes" id="UP000199169">
    <property type="component" value="Unassembled WGS sequence"/>
</dbReference>
<evidence type="ECO:0000313" key="3">
    <source>
        <dbReference type="EMBL" id="SBT04007.1"/>
    </source>
</evidence>
<sequence length="149" mass="15942">MKKNLAVRLLVACLGLPAFGVSAAVITSTFDLDAEGWGTGRIKLGVNPLPDERVFDRVNYDATRHMIQSSDIHDWNTFRSSPVYAGNQSAFFGGSISYDLRDTRSDAGTIWPNIGILSGSGALIFSSFSAGGGLLRSRARAAAPSWRGC</sequence>
<keyword evidence="2" id="KW-0732">Signal</keyword>
<dbReference type="AlphaFoldDB" id="A0A1A8XI13"/>
<dbReference type="RefSeq" id="WP_186405774.1">
    <property type="nucleotide sequence ID" value="NZ_FLQX01000035.1"/>
</dbReference>
<dbReference type="STRING" id="1860102.ACCAA_130004"/>
<keyword evidence="4" id="KW-1185">Reference proteome</keyword>
<keyword evidence="1" id="KW-0472">Membrane</keyword>
<feature type="chain" id="PRO_5008381503" evidence="2">
    <location>
        <begin position="24"/>
        <end position="149"/>
    </location>
</feature>
<name>A0A1A8XI13_9PROT</name>
<evidence type="ECO:0000313" key="4">
    <source>
        <dbReference type="Proteomes" id="UP000199169"/>
    </source>
</evidence>
<evidence type="ECO:0000256" key="2">
    <source>
        <dbReference type="SAM" id="SignalP"/>
    </source>
</evidence>
<feature type="transmembrane region" description="Helical" evidence="1">
    <location>
        <begin position="110"/>
        <end position="135"/>
    </location>
</feature>
<proteinExistence type="predicted"/>
<dbReference type="EMBL" id="FLQX01000035">
    <property type="protein sequence ID" value="SBT04007.1"/>
    <property type="molecule type" value="Genomic_DNA"/>
</dbReference>
<keyword evidence="1" id="KW-0812">Transmembrane</keyword>
<reference evidence="4" key="1">
    <citation type="submission" date="2016-06" db="EMBL/GenBank/DDBJ databases">
        <authorList>
            <person name="McIlroy S.J."/>
            <person name="Karst S.M."/>
            <person name="Albertsen M."/>
        </authorList>
    </citation>
    <scope>NUCLEOTIDE SEQUENCE [LARGE SCALE GENOMIC DNA]</scope>
</reference>
<feature type="signal peptide" evidence="2">
    <location>
        <begin position="1"/>
        <end position="23"/>
    </location>
</feature>